<dbReference type="EMBL" id="BAND01000128">
    <property type="protein sequence ID" value="GAJ30378.1"/>
    <property type="molecule type" value="Genomic_DNA"/>
</dbReference>
<comment type="similarity">
    <text evidence="2">Belongs to the FliN/MopA/SpaO family.</text>
</comment>
<comment type="caution">
    <text evidence="9">The sequence shown here is derived from an EMBL/GenBank/DDBJ whole genome shotgun (WGS) entry which is preliminary data.</text>
</comment>
<name>A0A023D8B9_ACIMT</name>
<dbReference type="Gene3D" id="2.30.330.10">
    <property type="entry name" value="SpoA-like"/>
    <property type="match status" value="1"/>
</dbReference>
<dbReference type="GO" id="GO:0009425">
    <property type="term" value="C:bacterial-type flagellum basal body"/>
    <property type="evidence" value="ECO:0007669"/>
    <property type="project" value="InterPro"/>
</dbReference>
<evidence type="ECO:0000256" key="2">
    <source>
        <dbReference type="ARBA" id="ARBA00009226"/>
    </source>
</evidence>
<dbReference type="SUPFAM" id="SSF101801">
    <property type="entry name" value="Surface presentation of antigens (SPOA)"/>
    <property type="match status" value="1"/>
</dbReference>
<keyword evidence="5" id="KW-0145">Chemotaxis</keyword>
<dbReference type="InterPro" id="IPR001543">
    <property type="entry name" value="FliN-like_C"/>
</dbReference>
<evidence type="ECO:0000256" key="5">
    <source>
        <dbReference type="ARBA" id="ARBA00022500"/>
    </source>
</evidence>
<evidence type="ECO:0000256" key="6">
    <source>
        <dbReference type="ARBA" id="ARBA00022779"/>
    </source>
</evidence>
<dbReference type="GO" id="GO:0006935">
    <property type="term" value="P:chemotaxis"/>
    <property type="evidence" value="ECO:0007669"/>
    <property type="project" value="UniProtKB-KW"/>
</dbReference>
<dbReference type="AlphaFoldDB" id="A0A023D8B9"/>
<dbReference type="InterPro" id="IPR001172">
    <property type="entry name" value="FliN_T3SS_HrcQb"/>
</dbReference>
<sequence>MSVEDKKMESDNINENQFQGPTDVIYEIPVTVTAVLGRVVMPISQVVKLGRGAIVELNRKVGENIEVHINNKIIARGEIVILDDNKIGITMSEIIKKDLSAVDGIRGNIC</sequence>
<keyword evidence="7" id="KW-0472">Membrane</keyword>
<dbReference type="GO" id="GO:0071973">
    <property type="term" value="P:bacterial-type flagellum-dependent cell motility"/>
    <property type="evidence" value="ECO:0007669"/>
    <property type="project" value="InterPro"/>
</dbReference>
<keyword evidence="9" id="KW-0966">Cell projection</keyword>
<dbReference type="GO" id="GO:0003774">
    <property type="term" value="F:cytoskeletal motor activity"/>
    <property type="evidence" value="ECO:0007669"/>
    <property type="project" value="InterPro"/>
</dbReference>
<evidence type="ECO:0000313" key="9">
    <source>
        <dbReference type="EMBL" id="GAJ30378.1"/>
    </source>
</evidence>
<dbReference type="Pfam" id="PF01052">
    <property type="entry name" value="FliMN_C"/>
    <property type="match status" value="1"/>
</dbReference>
<keyword evidence="4" id="KW-1003">Cell membrane</keyword>
<protein>
    <recommendedName>
        <fullName evidence="3">Flagellar motor switch protein FliN</fullName>
    </recommendedName>
</protein>
<dbReference type="GO" id="GO:0005886">
    <property type="term" value="C:plasma membrane"/>
    <property type="evidence" value="ECO:0007669"/>
    <property type="project" value="UniProtKB-SubCell"/>
</dbReference>
<gene>
    <name evidence="9" type="ORF">Amme_129_002</name>
</gene>
<comment type="subcellular location">
    <subcellularLocation>
        <location evidence="1">Cell membrane</location>
        <topology evidence="1">Peripheral membrane protein</topology>
        <orientation evidence="1">Cytoplasmic side</orientation>
    </subcellularLocation>
</comment>
<dbReference type="RefSeq" id="WP_081797856.1">
    <property type="nucleotide sequence ID" value="NZ_BAND01000128.1"/>
</dbReference>
<organism evidence="9 10">
    <name type="scientific">Acidomonas methanolica NBRC 104435</name>
    <dbReference type="NCBI Taxonomy" id="1231351"/>
    <lineage>
        <taxon>Bacteria</taxon>
        <taxon>Pseudomonadati</taxon>
        <taxon>Pseudomonadota</taxon>
        <taxon>Alphaproteobacteria</taxon>
        <taxon>Acetobacterales</taxon>
        <taxon>Acetobacteraceae</taxon>
        <taxon>Acidomonas</taxon>
    </lineage>
</organism>
<keyword evidence="6" id="KW-0283">Flagellar rotation</keyword>
<dbReference type="PRINTS" id="PR00956">
    <property type="entry name" value="FLGMOTORFLIN"/>
</dbReference>
<reference evidence="10" key="1">
    <citation type="journal article" date="2014" name="FEMS Microbiol. Lett.">
        <title>Draft Genomic DNA Sequence of the Facultatively Methylotrophic Bacterium Acidomonas methanolica type strain MB58.</title>
        <authorList>
            <person name="Higashiura N."/>
            <person name="Hadano H."/>
            <person name="Hirakawa H."/>
            <person name="Matsutani M."/>
            <person name="Takabe S."/>
            <person name="Matsushita K."/>
            <person name="Azuma Y."/>
        </authorList>
    </citation>
    <scope>NUCLEOTIDE SEQUENCE [LARGE SCALE GENOMIC DNA]</scope>
    <source>
        <strain evidence="10">MB58</strain>
    </source>
</reference>
<dbReference type="Proteomes" id="UP000019760">
    <property type="component" value="Unassembled WGS sequence"/>
</dbReference>
<dbReference type="InterPro" id="IPR036429">
    <property type="entry name" value="SpoA-like_sf"/>
</dbReference>
<evidence type="ECO:0000313" key="10">
    <source>
        <dbReference type="Proteomes" id="UP000019760"/>
    </source>
</evidence>
<accession>A0A023D8B9</accession>
<dbReference type="PANTHER" id="PTHR43484:SF1">
    <property type="entry name" value="FLAGELLAR MOTOR SWITCH PROTEIN FLIN"/>
    <property type="match status" value="1"/>
</dbReference>
<evidence type="ECO:0000256" key="7">
    <source>
        <dbReference type="ARBA" id="ARBA00023136"/>
    </source>
</evidence>
<keyword evidence="10" id="KW-1185">Reference proteome</keyword>
<dbReference type="PANTHER" id="PTHR43484">
    <property type="match status" value="1"/>
</dbReference>
<evidence type="ECO:0000256" key="4">
    <source>
        <dbReference type="ARBA" id="ARBA00022475"/>
    </source>
</evidence>
<reference evidence="9 10" key="2">
    <citation type="journal article" date="2014" name="FEMS Microbiol. Lett.">
        <title>Draft genomic DNA sequence of the facultatively methylotrophic bacterium Acidomonas methanolica type strain MB58.</title>
        <authorList>
            <person name="Higashiura N."/>
            <person name="Hadano H."/>
            <person name="Hirakawa H."/>
            <person name="Matsutani M."/>
            <person name="Takabe S."/>
            <person name="Matsushita K."/>
            <person name="Azuma Y."/>
        </authorList>
    </citation>
    <scope>NUCLEOTIDE SEQUENCE [LARGE SCALE GENOMIC DNA]</scope>
    <source>
        <strain evidence="9 10">MB58</strain>
    </source>
</reference>
<evidence type="ECO:0000256" key="1">
    <source>
        <dbReference type="ARBA" id="ARBA00004413"/>
    </source>
</evidence>
<proteinExistence type="inferred from homology"/>
<feature type="domain" description="Flagellar motor switch protein FliN-like C-terminal" evidence="8">
    <location>
        <begin position="25"/>
        <end position="95"/>
    </location>
</feature>
<evidence type="ECO:0000256" key="3">
    <source>
        <dbReference type="ARBA" id="ARBA00021897"/>
    </source>
</evidence>
<dbReference type="OrthoDB" id="9790303at2"/>
<dbReference type="InterPro" id="IPR051469">
    <property type="entry name" value="FliN/MopA/SpaO"/>
</dbReference>
<keyword evidence="9" id="KW-0282">Flagellum</keyword>
<evidence type="ECO:0000259" key="8">
    <source>
        <dbReference type="Pfam" id="PF01052"/>
    </source>
</evidence>
<keyword evidence="9" id="KW-0969">Cilium</keyword>